<evidence type="ECO:0000313" key="19">
    <source>
        <dbReference type="EMBL" id="RDZ27683.1"/>
    </source>
</evidence>
<dbReference type="Gene3D" id="3.40.50.2300">
    <property type="match status" value="1"/>
</dbReference>
<dbReference type="InterPro" id="IPR033479">
    <property type="entry name" value="dCache_1"/>
</dbReference>
<evidence type="ECO:0000256" key="15">
    <source>
        <dbReference type="SAM" id="Phobius"/>
    </source>
</evidence>
<dbReference type="Gene3D" id="3.30.565.10">
    <property type="entry name" value="Histidine kinase-like ATPase, C-terminal domain"/>
    <property type="match status" value="1"/>
</dbReference>
<feature type="transmembrane region" description="Helical" evidence="15">
    <location>
        <begin position="276"/>
        <end position="297"/>
    </location>
</feature>
<evidence type="ECO:0000256" key="8">
    <source>
        <dbReference type="ARBA" id="ARBA00022741"/>
    </source>
</evidence>
<dbReference type="CDD" id="cd00156">
    <property type="entry name" value="REC"/>
    <property type="match status" value="1"/>
</dbReference>
<dbReference type="PROSITE" id="PS50109">
    <property type="entry name" value="HIS_KIN"/>
    <property type="match status" value="1"/>
</dbReference>
<dbReference type="Pfam" id="PF02518">
    <property type="entry name" value="HATPase_c"/>
    <property type="match status" value="1"/>
</dbReference>
<dbReference type="PANTHER" id="PTHR43047">
    <property type="entry name" value="TWO-COMPONENT HISTIDINE PROTEIN KINASE"/>
    <property type="match status" value="1"/>
</dbReference>
<dbReference type="SMART" id="SM00448">
    <property type="entry name" value="REC"/>
    <property type="match status" value="1"/>
</dbReference>
<dbReference type="CDD" id="cd00082">
    <property type="entry name" value="HisKA"/>
    <property type="match status" value="1"/>
</dbReference>
<protein>
    <recommendedName>
        <fullName evidence="3">histidine kinase</fullName>
        <ecNumber evidence="3">2.7.13.3</ecNumber>
    </recommendedName>
</protein>
<feature type="domain" description="PAS" evidence="18">
    <location>
        <begin position="346"/>
        <end position="418"/>
    </location>
</feature>
<dbReference type="PANTHER" id="PTHR43047:SF9">
    <property type="entry name" value="HISTIDINE KINASE"/>
    <property type="match status" value="1"/>
</dbReference>
<dbReference type="Pfam" id="PF12860">
    <property type="entry name" value="PAS_7"/>
    <property type="match status" value="1"/>
</dbReference>
<dbReference type="CDD" id="cd00075">
    <property type="entry name" value="HATPase"/>
    <property type="match status" value="1"/>
</dbReference>
<dbReference type="EMBL" id="QTSU01000001">
    <property type="protein sequence ID" value="RDZ27683.1"/>
    <property type="molecule type" value="Genomic_DNA"/>
</dbReference>
<dbReference type="CDD" id="cd00130">
    <property type="entry name" value="PAS"/>
    <property type="match status" value="1"/>
</dbReference>
<comment type="caution">
    <text evidence="19">The sequence shown here is derived from an EMBL/GenBank/DDBJ whole genome shotgun (WGS) entry which is preliminary data.</text>
</comment>
<dbReference type="PROSITE" id="PS50110">
    <property type="entry name" value="RESPONSE_REGULATORY"/>
    <property type="match status" value="1"/>
</dbReference>
<keyword evidence="6" id="KW-0808">Transferase</keyword>
<evidence type="ECO:0000256" key="9">
    <source>
        <dbReference type="ARBA" id="ARBA00022777"/>
    </source>
</evidence>
<dbReference type="InterPro" id="IPR003594">
    <property type="entry name" value="HATPase_dom"/>
</dbReference>
<feature type="domain" description="Histidine kinase" evidence="16">
    <location>
        <begin position="499"/>
        <end position="712"/>
    </location>
</feature>
<dbReference type="InterPro" id="IPR011006">
    <property type="entry name" value="CheY-like_superfamily"/>
</dbReference>
<comment type="catalytic activity">
    <reaction evidence="1">
        <text>ATP + protein L-histidine = ADP + protein N-phospho-L-histidine.</text>
        <dbReference type="EC" id="2.7.13.3"/>
    </reaction>
</comment>
<keyword evidence="8" id="KW-0547">Nucleotide-binding</keyword>
<dbReference type="EC" id="2.7.13.3" evidence="3"/>
<gene>
    <name evidence="19" type="ORF">DX914_00430</name>
</gene>
<dbReference type="InterPro" id="IPR003661">
    <property type="entry name" value="HisK_dim/P_dom"/>
</dbReference>
<comment type="subcellular location">
    <subcellularLocation>
        <location evidence="2">Cell membrane</location>
        <topology evidence="2">Multi-pass membrane protein</topology>
    </subcellularLocation>
</comment>
<evidence type="ECO:0000259" key="18">
    <source>
        <dbReference type="PROSITE" id="PS50112"/>
    </source>
</evidence>
<keyword evidence="20" id="KW-1185">Reference proteome</keyword>
<dbReference type="SUPFAM" id="SSF52172">
    <property type="entry name" value="CheY-like"/>
    <property type="match status" value="1"/>
</dbReference>
<keyword evidence="10" id="KW-0067">ATP-binding</keyword>
<dbReference type="InterPro" id="IPR004358">
    <property type="entry name" value="Sig_transdc_His_kin-like_C"/>
</dbReference>
<evidence type="ECO:0000256" key="6">
    <source>
        <dbReference type="ARBA" id="ARBA00022679"/>
    </source>
</evidence>
<feature type="domain" description="Response regulatory" evidence="17">
    <location>
        <begin position="734"/>
        <end position="849"/>
    </location>
</feature>
<feature type="modified residue" description="4-aspartylphosphate" evidence="14">
    <location>
        <position position="784"/>
    </location>
</feature>
<evidence type="ECO:0000256" key="14">
    <source>
        <dbReference type="PROSITE-ProRule" id="PRU00169"/>
    </source>
</evidence>
<evidence type="ECO:0000256" key="10">
    <source>
        <dbReference type="ARBA" id="ARBA00022840"/>
    </source>
</evidence>
<dbReference type="InterPro" id="IPR036890">
    <property type="entry name" value="HATPase_C_sf"/>
</dbReference>
<evidence type="ECO:0000256" key="5">
    <source>
        <dbReference type="ARBA" id="ARBA00022553"/>
    </source>
</evidence>
<evidence type="ECO:0000256" key="1">
    <source>
        <dbReference type="ARBA" id="ARBA00000085"/>
    </source>
</evidence>
<reference evidence="19 20" key="1">
    <citation type="submission" date="2018-08" db="EMBL/GenBank/DDBJ databases">
        <title>Lysobacter sp. zong2l5, whole genome shotgun sequence.</title>
        <authorList>
            <person name="Zhang X."/>
            <person name="Feng G."/>
            <person name="Zhu H."/>
        </authorList>
    </citation>
    <scope>NUCLEOTIDE SEQUENCE [LARGE SCALE GENOMIC DNA]</scope>
    <source>
        <strain evidence="20">zong2l5</strain>
    </source>
</reference>
<dbReference type="InterPro" id="IPR005467">
    <property type="entry name" value="His_kinase_dom"/>
</dbReference>
<evidence type="ECO:0000259" key="16">
    <source>
        <dbReference type="PROSITE" id="PS50109"/>
    </source>
</evidence>
<evidence type="ECO:0000256" key="2">
    <source>
        <dbReference type="ARBA" id="ARBA00004651"/>
    </source>
</evidence>
<dbReference type="FunFam" id="1.10.287.130:FF:000063">
    <property type="entry name" value="Hybrid sensor histidine kinase/response regulator"/>
    <property type="match status" value="1"/>
</dbReference>
<keyword evidence="7 15" id="KW-0812">Transmembrane</keyword>
<dbReference type="GO" id="GO:0000155">
    <property type="term" value="F:phosphorelay sensor kinase activity"/>
    <property type="evidence" value="ECO:0007669"/>
    <property type="project" value="InterPro"/>
</dbReference>
<dbReference type="SUPFAM" id="SSF55874">
    <property type="entry name" value="ATPase domain of HSP90 chaperone/DNA topoisomerase II/histidine kinase"/>
    <property type="match status" value="1"/>
</dbReference>
<dbReference type="Gene3D" id="6.10.250.3020">
    <property type="match status" value="1"/>
</dbReference>
<dbReference type="InterPro" id="IPR036097">
    <property type="entry name" value="HisK_dim/P_sf"/>
</dbReference>
<dbReference type="InterPro" id="IPR035965">
    <property type="entry name" value="PAS-like_dom_sf"/>
</dbReference>
<dbReference type="SUPFAM" id="SSF55785">
    <property type="entry name" value="PYP-like sensor domain (PAS domain)"/>
    <property type="match status" value="1"/>
</dbReference>
<dbReference type="Gene3D" id="1.10.287.130">
    <property type="match status" value="1"/>
</dbReference>
<dbReference type="InterPro" id="IPR029151">
    <property type="entry name" value="Sensor-like_sf"/>
</dbReference>
<dbReference type="Pfam" id="PF00072">
    <property type="entry name" value="Response_reg"/>
    <property type="match status" value="1"/>
</dbReference>
<evidence type="ECO:0000259" key="17">
    <source>
        <dbReference type="PROSITE" id="PS50110"/>
    </source>
</evidence>
<accession>A0A371K194</accession>
<proteinExistence type="predicted"/>
<dbReference type="GO" id="GO:0009927">
    <property type="term" value="F:histidine phosphotransfer kinase activity"/>
    <property type="evidence" value="ECO:0007669"/>
    <property type="project" value="TreeGrafter"/>
</dbReference>
<dbReference type="Gene3D" id="3.30.450.20">
    <property type="entry name" value="PAS domain"/>
    <property type="match status" value="3"/>
</dbReference>
<dbReference type="PRINTS" id="PR00344">
    <property type="entry name" value="BCTRLSENSOR"/>
</dbReference>
<dbReference type="InterPro" id="IPR000014">
    <property type="entry name" value="PAS"/>
</dbReference>
<dbReference type="Pfam" id="PF02743">
    <property type="entry name" value="dCache_1"/>
    <property type="match status" value="1"/>
</dbReference>
<keyword evidence="4" id="KW-1003">Cell membrane</keyword>
<dbReference type="FunFam" id="3.30.565.10:FF:000049">
    <property type="entry name" value="Two-component sensor histidine kinase"/>
    <property type="match status" value="1"/>
</dbReference>
<keyword evidence="12" id="KW-0902">Two-component regulatory system</keyword>
<keyword evidence="13 15" id="KW-0472">Membrane</keyword>
<keyword evidence="11 15" id="KW-1133">Transmembrane helix</keyword>
<dbReference type="OrthoDB" id="9764438at2"/>
<dbReference type="Proteomes" id="UP000264492">
    <property type="component" value="Unassembled WGS sequence"/>
</dbReference>
<evidence type="ECO:0000256" key="7">
    <source>
        <dbReference type="ARBA" id="ARBA00022692"/>
    </source>
</evidence>
<keyword evidence="5 14" id="KW-0597">Phosphoprotein</keyword>
<dbReference type="GO" id="GO:0005524">
    <property type="term" value="F:ATP binding"/>
    <property type="evidence" value="ECO:0007669"/>
    <property type="project" value="UniProtKB-KW"/>
</dbReference>
<dbReference type="SUPFAM" id="SSF103190">
    <property type="entry name" value="Sensory domain-like"/>
    <property type="match status" value="1"/>
</dbReference>
<dbReference type="SUPFAM" id="SSF47384">
    <property type="entry name" value="Homodimeric domain of signal transducing histidine kinase"/>
    <property type="match status" value="1"/>
</dbReference>
<evidence type="ECO:0000256" key="12">
    <source>
        <dbReference type="ARBA" id="ARBA00023012"/>
    </source>
</evidence>
<dbReference type="InterPro" id="IPR001789">
    <property type="entry name" value="Sig_transdc_resp-reg_receiver"/>
</dbReference>
<name>A0A371K194_9GAMM</name>
<dbReference type="GO" id="GO:0005886">
    <property type="term" value="C:plasma membrane"/>
    <property type="evidence" value="ECO:0007669"/>
    <property type="project" value="UniProtKB-SubCell"/>
</dbReference>
<dbReference type="PROSITE" id="PS50112">
    <property type="entry name" value="PAS"/>
    <property type="match status" value="1"/>
</dbReference>
<dbReference type="SMART" id="SM00387">
    <property type="entry name" value="HATPase_c"/>
    <property type="match status" value="1"/>
</dbReference>
<dbReference type="AlphaFoldDB" id="A0A371K194"/>
<organism evidence="19 20">
    <name type="scientific">Lysobacter silvisoli</name>
    <dbReference type="NCBI Taxonomy" id="2293254"/>
    <lineage>
        <taxon>Bacteria</taxon>
        <taxon>Pseudomonadati</taxon>
        <taxon>Pseudomonadota</taxon>
        <taxon>Gammaproteobacteria</taxon>
        <taxon>Lysobacterales</taxon>
        <taxon>Lysobacteraceae</taxon>
        <taxon>Lysobacter</taxon>
    </lineage>
</organism>
<evidence type="ECO:0000256" key="3">
    <source>
        <dbReference type="ARBA" id="ARBA00012438"/>
    </source>
</evidence>
<keyword evidence="9" id="KW-0418">Kinase</keyword>
<dbReference type="Pfam" id="PF00512">
    <property type="entry name" value="HisKA"/>
    <property type="match status" value="1"/>
</dbReference>
<sequence length="850" mass="94332">MWVAGRIAYERALQRQAGEARALLTQRAQVIEQHIDRYRIMPAVLSLDPQLRATLAAPDDAALRQRANQRLVQLNFANRTSTLTLIDRHGMGIAASNWDQASSNVGHSYAFRPYFRRAMDTGTGEFYAIGVTTRVPGYFIARAIHDERGRAIGAVAVKVELEDIRSDWSERGDLVLLSDAAGVVFLSAQPQWRYRMLRALNPAERRALQDTRQYLGQGLRTASLREERGLGGDARVVRLREPRLREPMLWQSLHLPRENWTLHLLRDTTPSLRTAWIARAVAAGAWLLLVAVALLLIQRNRIAALRLRSRQELERMVEHHAEALRNAQDGLVHAARQASMGEGQSLEHLPQGVSVVDAQLRLVAWNQRYAELFRYPPELLQAGRPIEDLIRYNARRGLLGPDPEEAIRRRLDHLLRGQSYLHERERPDGTVIEIRGNPLPDGGFVTSYADITAYKQAARDLRSLADSLERGIEQRTSDLQTAKGEAERANRSKTRFVAAAVHDLLQPLNAARMYLSSLRRRSQGESAELVAHIDAALSAQDDILASLLDIARLESGALQVRRSAFPLARLLAAIEGPFRILAQARGLELRVVASAAVIDSDEALLRRIVQNFVSNALQFTPRGGRIVLGARRIAGGVRLEVWDSGRGIPESKLDAIFEEFQRLDNGADAPARGAGLGLAIVRRVAQLLGHRVQVRSWPGRGSVFSVDLPYGDPAAVAAATSNEPRDSSTLQGRKVWVVDDDDASRDAATRLLSDWGCEVTAARSAADAEMQARYAAMPELLLLDHRLGDDTGIELAPRLQRAWQALPPTILMSADADPGLRARAEELGWSFLPKPVRPAALRALMMRLLG</sequence>
<dbReference type="SMART" id="SM00388">
    <property type="entry name" value="HisKA"/>
    <property type="match status" value="1"/>
</dbReference>
<evidence type="ECO:0000256" key="13">
    <source>
        <dbReference type="ARBA" id="ARBA00023136"/>
    </source>
</evidence>
<evidence type="ECO:0000256" key="4">
    <source>
        <dbReference type="ARBA" id="ARBA00022475"/>
    </source>
</evidence>
<evidence type="ECO:0000256" key="11">
    <source>
        <dbReference type="ARBA" id="ARBA00022989"/>
    </source>
</evidence>
<evidence type="ECO:0000313" key="20">
    <source>
        <dbReference type="Proteomes" id="UP000264492"/>
    </source>
</evidence>